<accession>A0A2N4U1I6</accession>
<sequence length="287" mass="32100">MTLRSHTHPLSYRLHMPESAPAALVLDSPHSGTTYPPDFDSAVGAGVLRTAEDTWVADLWGDAPSLGVPLIEARFPRAYIDANRGEEEIDGLLLDAAWPEPVPDSPKVRLGKGLIWRMLDDGTPLYDRKLSINEVRHRIDACWKPYHGAVKQTLDAVHAAHGKVWHINCHSMPSVAGAYATDTPGLVHPDFVLGDRDGTTSAPEFREFIAAWLRERGYEVAINAPYKGVELVRRYGDPAHNRHSLQLEVNRKLYMDEVTLRPTDGYQALRELFKNLVIDLLAWTSRS</sequence>
<dbReference type="GO" id="GO:0016787">
    <property type="term" value="F:hydrolase activity"/>
    <property type="evidence" value="ECO:0007669"/>
    <property type="project" value="UniProtKB-KW"/>
</dbReference>
<dbReference type="OrthoDB" id="8716700at2"/>
<dbReference type="SUPFAM" id="SSF53187">
    <property type="entry name" value="Zn-dependent exopeptidases"/>
    <property type="match status" value="1"/>
</dbReference>
<evidence type="ECO:0000313" key="2">
    <source>
        <dbReference type="Proteomes" id="UP000234190"/>
    </source>
</evidence>
<proteinExistence type="predicted"/>
<keyword evidence="1" id="KW-0378">Hydrolase</keyword>
<reference evidence="1 2" key="1">
    <citation type="submission" date="2017-10" db="EMBL/GenBank/DDBJ databases">
        <title>Two draft genome sequences of Pusillimonas sp. strains isolated from a nitrate- and radionuclide-contaminated groundwater in Russia.</title>
        <authorList>
            <person name="Grouzdev D.S."/>
            <person name="Tourova T.P."/>
            <person name="Goeva M.A."/>
            <person name="Babich T.L."/>
            <person name="Sokolova D.S."/>
            <person name="Abdullin R."/>
            <person name="Poltaraus A.B."/>
            <person name="Toshchakov S.V."/>
            <person name="Nazina T.N."/>
        </authorList>
    </citation>
    <scope>NUCLEOTIDE SEQUENCE [LARGE SCALE GENOMIC DNA]</scope>
    <source>
        <strain evidence="1 2">JR1/69-3-13</strain>
    </source>
</reference>
<gene>
    <name evidence="1" type="ORF">CR159_16250</name>
</gene>
<dbReference type="InterPro" id="IPR007709">
    <property type="entry name" value="N-FG_amidohydro"/>
</dbReference>
<keyword evidence="2" id="KW-1185">Reference proteome</keyword>
<dbReference type="EMBL" id="PDNW01000015">
    <property type="protein sequence ID" value="PLC48883.1"/>
    <property type="molecule type" value="Genomic_DNA"/>
</dbReference>
<dbReference type="Proteomes" id="UP000234190">
    <property type="component" value="Unassembled WGS sequence"/>
</dbReference>
<dbReference type="Pfam" id="PF05013">
    <property type="entry name" value="FGase"/>
    <property type="match status" value="1"/>
</dbReference>
<protein>
    <submittedName>
        <fullName evidence="1">N-formylglutamate amidohydrolase</fullName>
    </submittedName>
</protein>
<organism evidence="1 2">
    <name type="scientific">Pollutimonas subterranea</name>
    <dbReference type="NCBI Taxonomy" id="2045210"/>
    <lineage>
        <taxon>Bacteria</taxon>
        <taxon>Pseudomonadati</taxon>
        <taxon>Pseudomonadota</taxon>
        <taxon>Betaproteobacteria</taxon>
        <taxon>Burkholderiales</taxon>
        <taxon>Alcaligenaceae</taxon>
        <taxon>Pollutimonas</taxon>
    </lineage>
</organism>
<evidence type="ECO:0000313" key="1">
    <source>
        <dbReference type="EMBL" id="PLC48883.1"/>
    </source>
</evidence>
<comment type="caution">
    <text evidence="1">The sequence shown here is derived from an EMBL/GenBank/DDBJ whole genome shotgun (WGS) entry which is preliminary data.</text>
</comment>
<dbReference type="Gene3D" id="3.40.630.40">
    <property type="entry name" value="Zn-dependent exopeptidases"/>
    <property type="match status" value="1"/>
</dbReference>
<dbReference type="AlphaFoldDB" id="A0A2N4U1I6"/>
<name>A0A2N4U1I6_9BURK</name>